<reference evidence="4 5" key="1">
    <citation type="submission" date="2014-04" db="EMBL/GenBank/DDBJ databases">
        <title>Variable characteristics of bacteriocin-producing Streptococcus salivarius strains isolated from Malaysian subjects.</title>
        <authorList>
            <person name="Philip K."/>
            <person name="Barbour A."/>
        </authorList>
    </citation>
    <scope>NUCLEOTIDE SEQUENCE [LARGE SCALE GENOMIC DNA]</scope>
    <source>
        <strain evidence="4 5">NU10</strain>
    </source>
</reference>
<dbReference type="EC" id="5.2.1.8" evidence="2"/>
<keyword evidence="2 4" id="KW-0413">Isomerase</keyword>
<dbReference type="GO" id="GO:0003755">
    <property type="term" value="F:peptidyl-prolyl cis-trans isomerase activity"/>
    <property type="evidence" value="ECO:0007669"/>
    <property type="project" value="UniProtKB-UniRule"/>
</dbReference>
<evidence type="ECO:0000256" key="1">
    <source>
        <dbReference type="ARBA" id="ARBA00002388"/>
    </source>
</evidence>
<evidence type="ECO:0000313" key="5">
    <source>
        <dbReference type="Proteomes" id="UP000027855"/>
    </source>
</evidence>
<dbReference type="InterPro" id="IPR044666">
    <property type="entry name" value="Cyclophilin_A-like"/>
</dbReference>
<dbReference type="PANTHER" id="PTHR45625:SF16">
    <property type="entry name" value="PEPTIDYL-PROLYL CIS-TRANS ISOMERASE"/>
    <property type="match status" value="1"/>
</dbReference>
<dbReference type="InterPro" id="IPR029000">
    <property type="entry name" value="Cyclophilin-like_dom_sf"/>
</dbReference>
<accession>A0A074IZQ3</accession>
<evidence type="ECO:0000259" key="3">
    <source>
        <dbReference type="PROSITE" id="PS50072"/>
    </source>
</evidence>
<organism evidence="4 5">
    <name type="scientific">Streptococcus salivarius</name>
    <dbReference type="NCBI Taxonomy" id="1304"/>
    <lineage>
        <taxon>Bacteria</taxon>
        <taxon>Bacillati</taxon>
        <taxon>Bacillota</taxon>
        <taxon>Bacilli</taxon>
        <taxon>Lactobacillales</taxon>
        <taxon>Streptococcaceae</taxon>
        <taxon>Streptococcus</taxon>
    </lineage>
</organism>
<comment type="catalytic activity">
    <reaction evidence="2">
        <text>[protein]-peptidylproline (omega=180) = [protein]-peptidylproline (omega=0)</text>
        <dbReference type="Rhea" id="RHEA:16237"/>
        <dbReference type="Rhea" id="RHEA-COMP:10747"/>
        <dbReference type="Rhea" id="RHEA-COMP:10748"/>
        <dbReference type="ChEBI" id="CHEBI:83833"/>
        <dbReference type="ChEBI" id="CHEBI:83834"/>
        <dbReference type="EC" id="5.2.1.8"/>
    </reaction>
</comment>
<gene>
    <name evidence="4" type="ORF">DL07_02535</name>
</gene>
<comment type="similarity">
    <text evidence="2">Belongs to the cyclophilin-type PPIase family.</text>
</comment>
<dbReference type="Proteomes" id="UP000027855">
    <property type="component" value="Unassembled WGS sequence"/>
</dbReference>
<dbReference type="InterPro" id="IPR002130">
    <property type="entry name" value="Cyclophilin-type_PPIase_dom"/>
</dbReference>
<dbReference type="Pfam" id="PF00160">
    <property type="entry name" value="Pro_isomerase"/>
    <property type="match status" value="1"/>
</dbReference>
<dbReference type="PRINTS" id="PR00153">
    <property type="entry name" value="CSAPPISMRASE"/>
</dbReference>
<dbReference type="RefSeq" id="WP_037601992.1">
    <property type="nucleotide sequence ID" value="NZ_CP145856.1"/>
</dbReference>
<dbReference type="Gene3D" id="2.40.100.10">
    <property type="entry name" value="Cyclophilin-like"/>
    <property type="match status" value="1"/>
</dbReference>
<comment type="function">
    <text evidence="1 2">PPIases accelerate the folding of proteins. It catalyzes the cis-trans isomerization of proline imidic peptide bonds in oligopeptides.</text>
</comment>
<protein>
    <recommendedName>
        <fullName evidence="2">Peptidyl-prolyl cis-trans isomerase</fullName>
        <shortName evidence="2">PPIase</shortName>
        <ecNumber evidence="2">5.2.1.8</ecNumber>
    </recommendedName>
</protein>
<dbReference type="AlphaFoldDB" id="A0A074IZQ3"/>
<comment type="caution">
    <text evidence="4">The sequence shown here is derived from an EMBL/GenBank/DDBJ whole genome shotgun (WGS) entry which is preliminary data.</text>
</comment>
<keyword evidence="2" id="KW-0697">Rotamase</keyword>
<dbReference type="SUPFAM" id="SSF50891">
    <property type="entry name" value="Cyclophilin-like"/>
    <property type="match status" value="1"/>
</dbReference>
<evidence type="ECO:0000256" key="2">
    <source>
        <dbReference type="RuleBase" id="RU363019"/>
    </source>
</evidence>
<feature type="domain" description="PPIase cyclophilin-type" evidence="3">
    <location>
        <begin position="78"/>
        <end position="245"/>
    </location>
</feature>
<dbReference type="PANTHER" id="PTHR45625">
    <property type="entry name" value="PEPTIDYL-PROLYL CIS-TRANS ISOMERASE-RELATED"/>
    <property type="match status" value="1"/>
</dbReference>
<sequence length="252" mass="27811">MKNIKKYIPLIIVLVIAGLGFAFRENISRAVRGDAYVDNKIFTKQLEKAQKSGKDAFPQLSDKVGKDEAEVILHTSKGDITVKLFPTLAPKASENFLKHAKDKYYDGLTFHRVIKDFMIQSGDPKGDGTGGESIWKKGFAVEPTPFLYNIRGALAMANTGAKESNGSQFYIVQNKDDQSKQLGNAGYPKPIIDAYKKGGYPAGDTKYTVFGQVIKGMDVVDTIANLEVDDNSKPKENVTVNSVEVVKDYKFK</sequence>
<name>A0A074IZQ3_STRSL</name>
<dbReference type="EMBL" id="JJMT01000014">
    <property type="protein sequence ID" value="KEO45095.1"/>
    <property type="molecule type" value="Genomic_DNA"/>
</dbReference>
<evidence type="ECO:0000313" key="4">
    <source>
        <dbReference type="EMBL" id="KEO45095.1"/>
    </source>
</evidence>
<dbReference type="PROSITE" id="PS50072">
    <property type="entry name" value="CSA_PPIASE_2"/>
    <property type="match status" value="1"/>
</dbReference>
<proteinExistence type="inferred from homology"/>
<dbReference type="CDD" id="cd00317">
    <property type="entry name" value="cyclophilin"/>
    <property type="match status" value="1"/>
</dbReference>